<dbReference type="InterPro" id="IPR020843">
    <property type="entry name" value="ER"/>
</dbReference>
<feature type="region of interest" description="Disordered" evidence="3">
    <location>
        <begin position="76"/>
        <end position="95"/>
    </location>
</feature>
<reference evidence="5" key="1">
    <citation type="submission" date="2022-08" db="EMBL/GenBank/DDBJ databases">
        <authorList>
            <person name="Deng Y."/>
            <person name="Han X.-F."/>
            <person name="Zhang Y.-Q."/>
        </authorList>
    </citation>
    <scope>NUCLEOTIDE SEQUENCE</scope>
    <source>
        <strain evidence="5">CPCC 203386</strain>
    </source>
</reference>
<dbReference type="NCBIfam" id="TIGR02824">
    <property type="entry name" value="quinone_pig3"/>
    <property type="match status" value="1"/>
</dbReference>
<evidence type="ECO:0000256" key="2">
    <source>
        <dbReference type="ARBA" id="ARBA00023002"/>
    </source>
</evidence>
<keyword evidence="6" id="KW-1185">Reference proteome</keyword>
<dbReference type="InterPro" id="IPR013149">
    <property type="entry name" value="ADH-like_C"/>
</dbReference>
<dbReference type="PANTHER" id="PTHR48106:SF8">
    <property type="entry name" value="OS02G0805600 PROTEIN"/>
    <property type="match status" value="1"/>
</dbReference>
<dbReference type="SUPFAM" id="SSF51735">
    <property type="entry name" value="NAD(P)-binding Rossmann-fold domains"/>
    <property type="match status" value="1"/>
</dbReference>
<evidence type="ECO:0000313" key="6">
    <source>
        <dbReference type="Proteomes" id="UP001165586"/>
    </source>
</evidence>
<evidence type="ECO:0000259" key="4">
    <source>
        <dbReference type="SMART" id="SM00829"/>
    </source>
</evidence>
<dbReference type="InterPro" id="IPR013154">
    <property type="entry name" value="ADH-like_N"/>
</dbReference>
<dbReference type="Pfam" id="PF00107">
    <property type="entry name" value="ADH_zinc_N"/>
    <property type="match status" value="1"/>
</dbReference>
<dbReference type="RefSeq" id="WP_259538462.1">
    <property type="nucleotide sequence ID" value="NZ_JANLCJ010000002.1"/>
</dbReference>
<dbReference type="InterPro" id="IPR011032">
    <property type="entry name" value="GroES-like_sf"/>
</dbReference>
<dbReference type="Gene3D" id="3.40.50.720">
    <property type="entry name" value="NAD(P)-binding Rossmann-like Domain"/>
    <property type="match status" value="1"/>
</dbReference>
<dbReference type="PANTHER" id="PTHR48106">
    <property type="entry name" value="QUINONE OXIDOREDUCTASE PIG3-RELATED"/>
    <property type="match status" value="1"/>
</dbReference>
<sequence>MRAVVVTRPGDASVLEVAEVRLAGPGAGELQIDVVAAGVNRADVSQREGRYPSPPGVPEWPGLEVSGIVSAIGPAAERTADDRGSTGPGAAGTGAPGTGAPGFAVGDHVCALLGGGGYAERVVVPVGQVLPVPRGVDLVDAAGLVEVVATVWSNVFMLAGLAAGETLLVHGGSSGIGTMAIQLGHALGARVAVTARSAAKLEACRELGADILIDYTHDDFVERVNDEAGGADVILDVVGGDYLDRNVRALATNGRIANIASMGGAEARLDLGALMRKRGTIRSTSLRARPAAEKAEIIQSVRENVWPLLESGAVRPLIAARFPLAEASAAHRLMESSDHIGKILLLV</sequence>
<comment type="caution">
    <text evidence="5">The sequence shown here is derived from an EMBL/GenBank/DDBJ whole genome shotgun (WGS) entry which is preliminary data.</text>
</comment>
<dbReference type="SUPFAM" id="SSF50129">
    <property type="entry name" value="GroES-like"/>
    <property type="match status" value="1"/>
</dbReference>
<dbReference type="InterPro" id="IPR036291">
    <property type="entry name" value="NAD(P)-bd_dom_sf"/>
</dbReference>
<feature type="compositionally biased region" description="Gly residues" evidence="3">
    <location>
        <begin position="86"/>
        <end position="95"/>
    </location>
</feature>
<organism evidence="5 6">
    <name type="scientific">Herbiconiux daphne</name>
    <dbReference type="NCBI Taxonomy" id="2970914"/>
    <lineage>
        <taxon>Bacteria</taxon>
        <taxon>Bacillati</taxon>
        <taxon>Actinomycetota</taxon>
        <taxon>Actinomycetes</taxon>
        <taxon>Micrococcales</taxon>
        <taxon>Microbacteriaceae</taxon>
        <taxon>Herbiconiux</taxon>
    </lineage>
</organism>
<dbReference type="InterPro" id="IPR014189">
    <property type="entry name" value="Quinone_OxRdtase_PIG3"/>
</dbReference>
<feature type="domain" description="Enoyl reductase (ER)" evidence="4">
    <location>
        <begin position="10"/>
        <end position="345"/>
    </location>
</feature>
<evidence type="ECO:0000313" key="5">
    <source>
        <dbReference type="EMBL" id="MCS5733645.1"/>
    </source>
</evidence>
<dbReference type="EMBL" id="JANLCJ010000002">
    <property type="protein sequence ID" value="MCS5733645.1"/>
    <property type="molecule type" value="Genomic_DNA"/>
</dbReference>
<proteinExistence type="predicted"/>
<name>A0ABT2H151_9MICO</name>
<evidence type="ECO:0000256" key="3">
    <source>
        <dbReference type="SAM" id="MobiDB-lite"/>
    </source>
</evidence>
<evidence type="ECO:0000256" key="1">
    <source>
        <dbReference type="ARBA" id="ARBA00022857"/>
    </source>
</evidence>
<protein>
    <submittedName>
        <fullName evidence="5">NAD(P)H-quinone oxidoreductase</fullName>
    </submittedName>
</protein>
<keyword evidence="2" id="KW-0560">Oxidoreductase</keyword>
<dbReference type="Pfam" id="PF08240">
    <property type="entry name" value="ADH_N"/>
    <property type="match status" value="1"/>
</dbReference>
<accession>A0ABT2H151</accession>
<dbReference type="SMART" id="SM00829">
    <property type="entry name" value="PKS_ER"/>
    <property type="match status" value="1"/>
</dbReference>
<dbReference type="Gene3D" id="3.90.180.10">
    <property type="entry name" value="Medium-chain alcohol dehydrogenases, catalytic domain"/>
    <property type="match status" value="1"/>
</dbReference>
<dbReference type="Proteomes" id="UP001165586">
    <property type="component" value="Unassembled WGS sequence"/>
</dbReference>
<keyword evidence="1" id="KW-0521">NADP</keyword>
<gene>
    <name evidence="5" type="ORF">N1032_07825</name>
</gene>
<dbReference type="CDD" id="cd05276">
    <property type="entry name" value="p53_inducible_oxidoreductase"/>
    <property type="match status" value="1"/>
</dbReference>